<proteinExistence type="predicted"/>
<name>A0A0V8JDS4_9BACL</name>
<organism evidence="1 2">
    <name type="scientific">Fictibacillus enclensis</name>
    <dbReference type="NCBI Taxonomy" id="1017270"/>
    <lineage>
        <taxon>Bacteria</taxon>
        <taxon>Bacillati</taxon>
        <taxon>Bacillota</taxon>
        <taxon>Bacilli</taxon>
        <taxon>Bacillales</taxon>
        <taxon>Fictibacillaceae</taxon>
        <taxon>Fictibacillus</taxon>
    </lineage>
</organism>
<accession>A0A0V8JDS4</accession>
<protein>
    <submittedName>
        <fullName evidence="1">Uncharacterized protein</fullName>
    </submittedName>
</protein>
<dbReference type="EMBL" id="LNQN01000001">
    <property type="protein sequence ID" value="KSU85173.1"/>
    <property type="molecule type" value="Genomic_DNA"/>
</dbReference>
<evidence type="ECO:0000313" key="1">
    <source>
        <dbReference type="EMBL" id="KSU85173.1"/>
    </source>
</evidence>
<evidence type="ECO:0000313" key="2">
    <source>
        <dbReference type="Proteomes" id="UP000054099"/>
    </source>
</evidence>
<gene>
    <name evidence="1" type="ORF">AS030_06555</name>
</gene>
<dbReference type="Proteomes" id="UP000054099">
    <property type="component" value="Unassembled WGS sequence"/>
</dbReference>
<dbReference type="AlphaFoldDB" id="A0A0V8JDS4"/>
<reference evidence="1 2" key="1">
    <citation type="journal article" date="2014" name="Antonie Van Leeuwenhoek">
        <title>Fictibacillus enclensis sp. nov., isolated from marine sediment.</title>
        <authorList>
            <person name="Dastager S.G."/>
            <person name="Mawlankar R."/>
            <person name="Srinivasan K."/>
            <person name="Tang S.K."/>
            <person name="Lee J.C."/>
            <person name="Ramana V.V."/>
            <person name="Shouche Y.S."/>
        </authorList>
    </citation>
    <scope>NUCLEOTIDE SEQUENCE [LARGE SCALE GENOMIC DNA]</scope>
    <source>
        <strain evidence="1 2">NIO-1003</strain>
    </source>
</reference>
<keyword evidence="2" id="KW-1185">Reference proteome</keyword>
<sequence>MLIPLLYISLIINKSHLLIINHGSSQTYGFILDGEFYSGYIGDFNISFNSFMRVTKPNVADCLLLKTKKKEYLTDRQIFDMVATAVR</sequence>
<comment type="caution">
    <text evidence="1">The sequence shown here is derived from an EMBL/GenBank/DDBJ whole genome shotgun (WGS) entry which is preliminary data.</text>
</comment>